<dbReference type="Proteomes" id="UP000693970">
    <property type="component" value="Unassembled WGS sequence"/>
</dbReference>
<protein>
    <submittedName>
        <fullName evidence="1">Uncharacterized protein</fullName>
    </submittedName>
</protein>
<dbReference type="AlphaFoldDB" id="A0A9K3PZC8"/>
<evidence type="ECO:0000313" key="1">
    <source>
        <dbReference type="EMBL" id="KAG7365081.1"/>
    </source>
</evidence>
<dbReference type="OrthoDB" id="6583552at2759"/>
<reference evidence="1" key="1">
    <citation type="journal article" date="2021" name="Sci. Rep.">
        <title>Diploid genomic architecture of Nitzschia inconspicua, an elite biomass production diatom.</title>
        <authorList>
            <person name="Oliver A."/>
            <person name="Podell S."/>
            <person name="Pinowska A."/>
            <person name="Traller J.C."/>
            <person name="Smith S.R."/>
            <person name="McClure R."/>
            <person name="Beliaev A."/>
            <person name="Bohutskyi P."/>
            <person name="Hill E.A."/>
            <person name="Rabines A."/>
            <person name="Zheng H."/>
            <person name="Allen L.Z."/>
            <person name="Kuo A."/>
            <person name="Grigoriev I.V."/>
            <person name="Allen A.E."/>
            <person name="Hazlebeck D."/>
            <person name="Allen E.E."/>
        </authorList>
    </citation>
    <scope>NUCLEOTIDE SEQUENCE</scope>
    <source>
        <strain evidence="1">Hildebrandi</strain>
    </source>
</reference>
<sequence>MVVTALSGAATVSINGETTAKAFAFKREVRNELEEFKNAYLVIVDEVSFASVADLQLLDEKMKEILDKPVEPLEVFLLFSLVISHSVPCGRGPSLQM</sequence>
<proteinExistence type="predicted"/>
<evidence type="ECO:0000313" key="2">
    <source>
        <dbReference type="Proteomes" id="UP000693970"/>
    </source>
</evidence>
<gene>
    <name evidence="1" type="ORF">IV203_038284</name>
</gene>
<comment type="caution">
    <text evidence="1">The sequence shown here is derived from an EMBL/GenBank/DDBJ whole genome shotgun (WGS) entry which is preliminary data.</text>
</comment>
<dbReference type="EMBL" id="JAGRRH010000009">
    <property type="protein sequence ID" value="KAG7365081.1"/>
    <property type="molecule type" value="Genomic_DNA"/>
</dbReference>
<accession>A0A9K3PZC8</accession>
<keyword evidence="2" id="KW-1185">Reference proteome</keyword>
<reference evidence="1" key="2">
    <citation type="submission" date="2021-04" db="EMBL/GenBank/DDBJ databases">
        <authorList>
            <person name="Podell S."/>
        </authorList>
    </citation>
    <scope>NUCLEOTIDE SEQUENCE</scope>
    <source>
        <strain evidence="1">Hildebrandi</strain>
    </source>
</reference>
<organism evidence="1 2">
    <name type="scientific">Nitzschia inconspicua</name>
    <dbReference type="NCBI Taxonomy" id="303405"/>
    <lineage>
        <taxon>Eukaryota</taxon>
        <taxon>Sar</taxon>
        <taxon>Stramenopiles</taxon>
        <taxon>Ochrophyta</taxon>
        <taxon>Bacillariophyta</taxon>
        <taxon>Bacillariophyceae</taxon>
        <taxon>Bacillariophycidae</taxon>
        <taxon>Bacillariales</taxon>
        <taxon>Bacillariaceae</taxon>
        <taxon>Nitzschia</taxon>
    </lineage>
</organism>
<name>A0A9K3PZC8_9STRA</name>